<accession>A0ABV9T8G9</accession>
<dbReference type="SUPFAM" id="SSF143011">
    <property type="entry name" value="RelE-like"/>
    <property type="match status" value="1"/>
</dbReference>
<gene>
    <name evidence="1" type="ORF">ACFPFU_25635</name>
</gene>
<dbReference type="InterPro" id="IPR009241">
    <property type="entry name" value="HigB-like"/>
</dbReference>
<comment type="caution">
    <text evidence="1">The sequence shown here is derived from an EMBL/GenBank/DDBJ whole genome shotgun (WGS) entry which is preliminary data.</text>
</comment>
<organism evidence="1 2">
    <name type="scientific">Negadavirga shengliensis</name>
    <dbReference type="NCBI Taxonomy" id="1389218"/>
    <lineage>
        <taxon>Bacteria</taxon>
        <taxon>Pseudomonadati</taxon>
        <taxon>Bacteroidota</taxon>
        <taxon>Cytophagia</taxon>
        <taxon>Cytophagales</taxon>
        <taxon>Cyclobacteriaceae</taxon>
        <taxon>Negadavirga</taxon>
    </lineage>
</organism>
<keyword evidence="2" id="KW-1185">Reference proteome</keyword>
<protein>
    <submittedName>
        <fullName evidence="1">Type II toxin-antitoxin system RelE/ParE family toxin</fullName>
    </submittedName>
</protein>
<dbReference type="Proteomes" id="UP001595818">
    <property type="component" value="Unassembled WGS sequence"/>
</dbReference>
<dbReference type="RefSeq" id="WP_377069595.1">
    <property type="nucleotide sequence ID" value="NZ_JBHSJJ010000046.1"/>
</dbReference>
<sequence>MVREIIFFGDKVIEFYKSQDSKVQLKIEYVLDLIRFERYVPIKFYKKLENTRGIYEVRVITSQKSIRILCFQDEGTLVVLTNAFVKKTQKTPKNEIRLAEKLREEYLRQKEDEKR</sequence>
<dbReference type="EMBL" id="JBHSJJ010000046">
    <property type="protein sequence ID" value="MFC4875103.1"/>
    <property type="molecule type" value="Genomic_DNA"/>
</dbReference>
<reference evidence="2" key="1">
    <citation type="journal article" date="2019" name="Int. J. Syst. Evol. Microbiol.">
        <title>The Global Catalogue of Microorganisms (GCM) 10K type strain sequencing project: providing services to taxonomists for standard genome sequencing and annotation.</title>
        <authorList>
            <consortium name="The Broad Institute Genomics Platform"/>
            <consortium name="The Broad Institute Genome Sequencing Center for Infectious Disease"/>
            <person name="Wu L."/>
            <person name="Ma J."/>
        </authorList>
    </citation>
    <scope>NUCLEOTIDE SEQUENCE [LARGE SCALE GENOMIC DNA]</scope>
    <source>
        <strain evidence="2">CGMCC 4.7466</strain>
    </source>
</reference>
<evidence type="ECO:0000313" key="1">
    <source>
        <dbReference type="EMBL" id="MFC4875103.1"/>
    </source>
</evidence>
<proteinExistence type="predicted"/>
<name>A0ABV9T8G9_9BACT</name>
<evidence type="ECO:0000313" key="2">
    <source>
        <dbReference type="Proteomes" id="UP001595818"/>
    </source>
</evidence>
<dbReference type="InterPro" id="IPR035093">
    <property type="entry name" value="RelE/ParE_toxin_dom_sf"/>
</dbReference>
<dbReference type="Pfam" id="PF05973">
    <property type="entry name" value="Gp49"/>
    <property type="match status" value="1"/>
</dbReference>